<dbReference type="PANTHER" id="PTHR43537">
    <property type="entry name" value="TRANSCRIPTIONAL REGULATOR, GNTR FAMILY"/>
    <property type="match status" value="1"/>
</dbReference>
<gene>
    <name evidence="5" type="ORF">F7731_22290</name>
</gene>
<evidence type="ECO:0000313" key="6">
    <source>
        <dbReference type="Proteomes" id="UP000481030"/>
    </source>
</evidence>
<evidence type="ECO:0000259" key="4">
    <source>
        <dbReference type="PROSITE" id="PS50949"/>
    </source>
</evidence>
<keyword evidence="3" id="KW-0804">Transcription</keyword>
<keyword evidence="1" id="KW-0805">Transcription regulation</keyword>
<sequence>MSISLNVNPIKPQTTKEIVYDEIKNAIFNGNIKKDEIITEMILAHSLNISRTPVREAVGDLLKDGLLVAVPRKGLKVREITPSEKDQIIFLRVSIETEGLRRVIPSITANQIQFLKEVIEQQKKAMEKNDRIKFIELDQKFHRKILYFAEQHLLEDILLNLYNLTRLIGHKALAKNGRMEEVLEEHLRIVEALELKDVKQATELMEEHLVQTKESIDIVEGK</sequence>
<dbReference type="Gene3D" id="1.20.120.530">
    <property type="entry name" value="GntR ligand-binding domain-like"/>
    <property type="match status" value="1"/>
</dbReference>
<evidence type="ECO:0000256" key="1">
    <source>
        <dbReference type="ARBA" id="ARBA00023015"/>
    </source>
</evidence>
<dbReference type="SMART" id="SM00895">
    <property type="entry name" value="FCD"/>
    <property type="match status" value="1"/>
</dbReference>
<dbReference type="InterPro" id="IPR000524">
    <property type="entry name" value="Tscrpt_reg_HTH_GntR"/>
</dbReference>
<dbReference type="InterPro" id="IPR008920">
    <property type="entry name" value="TF_FadR/GntR_C"/>
</dbReference>
<comment type="caution">
    <text evidence="5">The sequence shown here is derived from an EMBL/GenBank/DDBJ whole genome shotgun (WGS) entry which is preliminary data.</text>
</comment>
<dbReference type="GO" id="GO:0003677">
    <property type="term" value="F:DNA binding"/>
    <property type="evidence" value="ECO:0007669"/>
    <property type="project" value="UniProtKB-KW"/>
</dbReference>
<evidence type="ECO:0000313" key="5">
    <source>
        <dbReference type="EMBL" id="KAB2329574.1"/>
    </source>
</evidence>
<dbReference type="InterPro" id="IPR011711">
    <property type="entry name" value="GntR_C"/>
</dbReference>
<dbReference type="PROSITE" id="PS50949">
    <property type="entry name" value="HTH_GNTR"/>
    <property type="match status" value="1"/>
</dbReference>
<dbReference type="Proteomes" id="UP000481030">
    <property type="component" value="Unassembled WGS sequence"/>
</dbReference>
<proteinExistence type="predicted"/>
<evidence type="ECO:0000256" key="2">
    <source>
        <dbReference type="ARBA" id="ARBA00023125"/>
    </source>
</evidence>
<reference evidence="5 6" key="1">
    <citation type="journal article" date="2016" name="Antonie Van Leeuwenhoek">
        <title>Bacillus depressus sp. nov., isolated from soil of a sunflower field.</title>
        <authorList>
            <person name="Wei X."/>
            <person name="Xin D."/>
            <person name="Xin Y."/>
            <person name="Zhang H."/>
            <person name="Wang T."/>
            <person name="Zhang J."/>
        </authorList>
    </citation>
    <scope>NUCLEOTIDE SEQUENCE [LARGE SCALE GENOMIC DNA]</scope>
    <source>
        <strain evidence="5 6">BZ1</strain>
    </source>
</reference>
<dbReference type="SMART" id="SM00345">
    <property type="entry name" value="HTH_GNTR"/>
    <property type="match status" value="1"/>
</dbReference>
<dbReference type="InterPro" id="IPR036390">
    <property type="entry name" value="WH_DNA-bd_sf"/>
</dbReference>
<dbReference type="OrthoDB" id="9782299at2"/>
<dbReference type="Gene3D" id="1.10.10.10">
    <property type="entry name" value="Winged helix-like DNA-binding domain superfamily/Winged helix DNA-binding domain"/>
    <property type="match status" value="1"/>
</dbReference>
<dbReference type="AlphaFoldDB" id="A0A6L3UZ47"/>
<dbReference type="EMBL" id="WBOS01000018">
    <property type="protein sequence ID" value="KAB2329574.1"/>
    <property type="molecule type" value="Genomic_DNA"/>
</dbReference>
<dbReference type="RefSeq" id="WP_151536992.1">
    <property type="nucleotide sequence ID" value="NZ_WBOS01000018.1"/>
</dbReference>
<dbReference type="GO" id="GO:0003700">
    <property type="term" value="F:DNA-binding transcription factor activity"/>
    <property type="evidence" value="ECO:0007669"/>
    <property type="project" value="InterPro"/>
</dbReference>
<dbReference type="InterPro" id="IPR036388">
    <property type="entry name" value="WH-like_DNA-bd_sf"/>
</dbReference>
<evidence type="ECO:0000256" key="3">
    <source>
        <dbReference type="ARBA" id="ARBA00023163"/>
    </source>
</evidence>
<dbReference type="Pfam" id="PF07729">
    <property type="entry name" value="FCD"/>
    <property type="match status" value="1"/>
</dbReference>
<organism evidence="5 6">
    <name type="scientific">Cytobacillus depressus</name>
    <dbReference type="NCBI Taxonomy" id="1602942"/>
    <lineage>
        <taxon>Bacteria</taxon>
        <taxon>Bacillati</taxon>
        <taxon>Bacillota</taxon>
        <taxon>Bacilli</taxon>
        <taxon>Bacillales</taxon>
        <taxon>Bacillaceae</taxon>
        <taxon>Cytobacillus</taxon>
    </lineage>
</organism>
<keyword evidence="6" id="KW-1185">Reference proteome</keyword>
<dbReference type="SUPFAM" id="SSF48008">
    <property type="entry name" value="GntR ligand-binding domain-like"/>
    <property type="match status" value="1"/>
</dbReference>
<accession>A0A6L3UZ47</accession>
<dbReference type="Pfam" id="PF00392">
    <property type="entry name" value="GntR"/>
    <property type="match status" value="1"/>
</dbReference>
<name>A0A6L3UZ47_9BACI</name>
<keyword evidence="2" id="KW-0238">DNA-binding</keyword>
<dbReference type="SUPFAM" id="SSF46785">
    <property type="entry name" value="Winged helix' DNA-binding domain"/>
    <property type="match status" value="1"/>
</dbReference>
<feature type="domain" description="HTH gntR-type" evidence="4">
    <location>
        <begin position="13"/>
        <end position="80"/>
    </location>
</feature>
<dbReference type="PANTHER" id="PTHR43537:SF24">
    <property type="entry name" value="GLUCONATE OPERON TRANSCRIPTIONAL REPRESSOR"/>
    <property type="match status" value="1"/>
</dbReference>
<protein>
    <submittedName>
        <fullName evidence="5">GntR family transcriptional regulator</fullName>
    </submittedName>
</protein>